<dbReference type="GO" id="GO:1990883">
    <property type="term" value="F:18S rRNA cytidine N-acetyltransferase activity"/>
    <property type="evidence" value="ECO:0007669"/>
    <property type="project" value="TreeGrafter"/>
</dbReference>
<dbReference type="PANTHER" id="PTHR10925:SF5">
    <property type="entry name" value="RNA CYTIDINE ACETYLTRANSFERASE"/>
    <property type="match status" value="1"/>
</dbReference>
<dbReference type="GO" id="GO:0005737">
    <property type="term" value="C:cytoplasm"/>
    <property type="evidence" value="ECO:0007669"/>
    <property type="project" value="UniProtKB-SubCell"/>
</dbReference>
<dbReference type="InterPro" id="IPR016181">
    <property type="entry name" value="Acyl_CoA_acyltransferase"/>
</dbReference>
<dbReference type="InterPro" id="IPR013562">
    <property type="entry name" value="TmcA/NAT10_N"/>
</dbReference>
<sequence length="726" mass="82497">MRLRNVHEMLEDGSRGYYRHLVVIEGEYKPFLFEIINEYLKVNKKPLVGYYFHPWIVGSKERLSIIKSKFNYVKDIDYSSSEMYLGETFDVALIDAVDDFRPSYIARAVETVRGGGIAVIFSDDIEHEKLYKSTIVRDGKSFNFFEERFRRKLEDHRGIVYYHNGDVTLRPFSSSETSRPKRTKDGRFPILSRLCATDDQVKVLDEVDFLLEEGKKLLAVTAARGRGKSASVGLSLSLLLSLSKYPVVIAVTSPTYWSGKEIMSFAEAGLRQLKKKFRAVRSKDGKLMALEAGESRIRWLPPELARDSHGDIIVIDEAAALGKEYLDYVLRRWNKVVIVSTIQGYEGSGKIFLKFLEQFQGKHDLQRLRLDSPIRYAKGDPVERFLYDTMLLDVDNEGSIFLNRIEEIKVQDIFQSEESLRKIYGILVTAHYRNSPDDLMMLGDASFQRLFEAKDGAGVVQIVEEGGLEKSKVEAISRGEENQGHLIPQRLIKYLRASSIGHMKGWRVMRIAVTPHLQDRGVGTALLSHIEAVALKEGVDWLGSSFLSTPKVLNFWIRNGYTPVHLATKKNEGLGGYSVIVIRPLSERSKELVQELSTLLKDKLLRTSHQVYFNLDPIVIVKLLKATPKIPHSVRFNPILVERLRAYLEGIIPYNSVADAVHTLAEIYFKELSFDVDDLTLSCLVSRTLQGKSWYHAGLALGLKSSEVEDKLREAVSRILNGYSLT</sequence>
<dbReference type="RefSeq" id="WP_174630673.1">
    <property type="nucleotide sequence ID" value="NZ_CP049074.1"/>
</dbReference>
<feature type="domain" description="N-acetyltransferase" evidence="13">
    <location>
        <begin position="446"/>
        <end position="586"/>
    </location>
</feature>
<evidence type="ECO:0000313" key="14">
    <source>
        <dbReference type="EMBL" id="QKR00059.1"/>
    </source>
</evidence>
<keyword evidence="5 12" id="KW-0547">Nucleotide-binding</keyword>
<comment type="caution">
    <text evidence="12">Lacks conserved residue(s) required for the propagation of feature annotation.</text>
</comment>
<dbReference type="Pfam" id="PF13718">
    <property type="entry name" value="GNAT_acetyltr_2"/>
    <property type="match status" value="2"/>
</dbReference>
<keyword evidence="4 12" id="KW-0819">tRNA processing</keyword>
<dbReference type="Gene3D" id="3.40.630.30">
    <property type="match status" value="1"/>
</dbReference>
<dbReference type="Pfam" id="PF05127">
    <property type="entry name" value="NAT10_TcmA_helicase"/>
    <property type="match status" value="1"/>
</dbReference>
<evidence type="ECO:0000256" key="9">
    <source>
        <dbReference type="ARBA" id="ARBA00049883"/>
    </source>
</evidence>
<evidence type="ECO:0000259" key="13">
    <source>
        <dbReference type="PROSITE" id="PS51186"/>
    </source>
</evidence>
<dbReference type="GO" id="GO:0000049">
    <property type="term" value="F:tRNA binding"/>
    <property type="evidence" value="ECO:0007669"/>
    <property type="project" value="UniProtKB-UniRule"/>
</dbReference>
<dbReference type="SUPFAM" id="SSF52540">
    <property type="entry name" value="P-loop containing nucleoside triphosphate hydrolases"/>
    <property type="match status" value="1"/>
</dbReference>
<keyword evidence="7 12" id="KW-0694">RNA-binding</keyword>
<dbReference type="KEGG" id="mten:GWK48_06440"/>
<evidence type="ECO:0000256" key="3">
    <source>
        <dbReference type="ARBA" id="ARBA00022679"/>
    </source>
</evidence>
<dbReference type="PROSITE" id="PS51186">
    <property type="entry name" value="GNAT"/>
    <property type="match status" value="1"/>
</dbReference>
<accession>A0A6N0NWP9</accession>
<keyword evidence="8 12" id="KW-0012">Acyltransferase</keyword>
<feature type="binding site" evidence="12">
    <location>
        <position position="200"/>
    </location>
    <ligand>
        <name>ATP</name>
        <dbReference type="ChEBI" id="CHEBI:30616"/>
    </ligand>
</feature>
<dbReference type="GeneID" id="55641572"/>
<dbReference type="CDD" id="cd04301">
    <property type="entry name" value="NAT_SF"/>
    <property type="match status" value="1"/>
</dbReference>
<evidence type="ECO:0000256" key="8">
    <source>
        <dbReference type="ARBA" id="ARBA00023315"/>
    </source>
</evidence>
<evidence type="ECO:0000313" key="15">
    <source>
        <dbReference type="Proteomes" id="UP000509301"/>
    </source>
</evidence>
<evidence type="ECO:0000256" key="4">
    <source>
        <dbReference type="ARBA" id="ARBA00022694"/>
    </source>
</evidence>
<evidence type="ECO:0000256" key="5">
    <source>
        <dbReference type="ARBA" id="ARBA00022741"/>
    </source>
</evidence>
<dbReference type="EC" id="2.3.1.193" evidence="12"/>
<dbReference type="Gene3D" id="3.40.50.300">
    <property type="entry name" value="P-loop containing nucleotide triphosphate hydrolases"/>
    <property type="match status" value="1"/>
</dbReference>
<proteinExistence type="inferred from homology"/>
<gene>
    <name evidence="12" type="primary">tmcA</name>
    <name evidence="14" type="ORF">GWK48_06440</name>
</gene>
<dbReference type="EMBL" id="CP049074">
    <property type="protein sequence ID" value="QKR00059.1"/>
    <property type="molecule type" value="Genomic_DNA"/>
</dbReference>
<dbReference type="InterPro" id="IPR000182">
    <property type="entry name" value="GNAT_dom"/>
</dbReference>
<dbReference type="HAMAP" id="MF_01886">
    <property type="entry name" value="tRNA_acetyltr_TmcA"/>
    <property type="match status" value="1"/>
</dbReference>
<dbReference type="GO" id="GO:0051391">
    <property type="term" value="P:tRNA acetylation"/>
    <property type="evidence" value="ECO:0007669"/>
    <property type="project" value="UniProtKB-UniRule"/>
</dbReference>
<dbReference type="InterPro" id="IPR024914">
    <property type="entry name" value="tRNA_acetyltr_TmcA"/>
</dbReference>
<dbReference type="Pfam" id="PF08351">
    <property type="entry name" value="TmcA_N"/>
    <property type="match status" value="1"/>
</dbReference>
<comment type="similarity">
    <text evidence="12">Belongs to the TmcA family.</text>
</comment>
<comment type="catalytic activity">
    <reaction evidence="11">
        <text>a cytidine in mRNA + acetyl-CoA + ATP + H2O = an N(4)-acetylcytidine in mRNA + ADP + phosphate + CoA + H(+)</text>
        <dbReference type="Rhea" id="RHEA:58480"/>
        <dbReference type="Rhea" id="RHEA-COMP:15145"/>
        <dbReference type="Rhea" id="RHEA-COMP:15146"/>
        <dbReference type="ChEBI" id="CHEBI:15377"/>
        <dbReference type="ChEBI" id="CHEBI:15378"/>
        <dbReference type="ChEBI" id="CHEBI:30616"/>
        <dbReference type="ChEBI" id="CHEBI:43474"/>
        <dbReference type="ChEBI" id="CHEBI:57287"/>
        <dbReference type="ChEBI" id="CHEBI:57288"/>
        <dbReference type="ChEBI" id="CHEBI:74900"/>
        <dbReference type="ChEBI" id="CHEBI:82748"/>
        <dbReference type="ChEBI" id="CHEBI:456216"/>
    </reaction>
</comment>
<keyword evidence="2 12" id="KW-0820">tRNA-binding</keyword>
<feature type="binding site" evidence="12">
    <location>
        <position position="558"/>
    </location>
    <ligand>
        <name>acetyl-CoA</name>
        <dbReference type="ChEBI" id="CHEBI:57288"/>
    </ligand>
</feature>
<comment type="subcellular location">
    <subcellularLocation>
        <location evidence="12">Cytoplasm</location>
    </subcellularLocation>
</comment>
<evidence type="ECO:0000256" key="12">
    <source>
        <dbReference type="HAMAP-Rule" id="MF_01886"/>
    </source>
</evidence>
<dbReference type="SUPFAM" id="SSF55729">
    <property type="entry name" value="Acyl-CoA N-acyltransferases (Nat)"/>
    <property type="match status" value="1"/>
</dbReference>
<evidence type="ECO:0000256" key="7">
    <source>
        <dbReference type="ARBA" id="ARBA00022884"/>
    </source>
</evidence>
<dbReference type="PANTHER" id="PTHR10925">
    <property type="entry name" value="N-ACETYLTRANSFERASE 10"/>
    <property type="match status" value="1"/>
</dbReference>
<feature type="binding site" evidence="12">
    <location>
        <begin position="511"/>
        <end position="513"/>
    </location>
    <ligand>
        <name>acetyl-CoA</name>
        <dbReference type="ChEBI" id="CHEBI:57288"/>
    </ligand>
</feature>
<comment type="function">
    <text evidence="12">Catalyzes the formation of N(4)-acetylcytidine (ac(4)C) at the wobble position of tRNA(Met), by using acetyl-CoA as an acetyl donor and ATP (or GTP).</text>
</comment>
<dbReference type="GO" id="GO:0051392">
    <property type="term" value="F:tRNA cytidine N4-acetyltransferase activity"/>
    <property type="evidence" value="ECO:0007669"/>
    <property type="project" value="UniProtKB-UniRule"/>
</dbReference>
<protein>
    <recommendedName>
        <fullName evidence="12">tRNA(Met) cytidine acetyltransferase TmcA</fullName>
        <ecNumber evidence="12">2.3.1.193</ecNumber>
    </recommendedName>
</protein>
<dbReference type="AlphaFoldDB" id="A0A6N0NWP9"/>
<evidence type="ECO:0000256" key="10">
    <source>
        <dbReference type="ARBA" id="ARBA00049889"/>
    </source>
</evidence>
<evidence type="ECO:0000256" key="2">
    <source>
        <dbReference type="ARBA" id="ARBA00022555"/>
    </source>
</evidence>
<name>A0A6N0NWP9_9CREN</name>
<dbReference type="GO" id="GO:0005524">
    <property type="term" value="F:ATP binding"/>
    <property type="evidence" value="ECO:0007669"/>
    <property type="project" value="UniProtKB-UniRule"/>
</dbReference>
<evidence type="ECO:0000256" key="6">
    <source>
        <dbReference type="ARBA" id="ARBA00022840"/>
    </source>
</evidence>
<dbReference type="OrthoDB" id="312894at2157"/>
<comment type="catalytic activity">
    <reaction evidence="10">
        <text>a cytidine in RNA + acetyl-CoA + ATP + H2O = an N(4)-acetylcytidine in RNA + ADP + phosphate + CoA + H(+)</text>
        <dbReference type="Rhea" id="RHEA:82211"/>
        <dbReference type="Rhea" id="RHEA-COMP:15704"/>
        <dbReference type="Rhea" id="RHEA-COMP:19834"/>
        <dbReference type="ChEBI" id="CHEBI:15377"/>
        <dbReference type="ChEBI" id="CHEBI:15378"/>
        <dbReference type="ChEBI" id="CHEBI:30616"/>
        <dbReference type="ChEBI" id="CHEBI:43474"/>
        <dbReference type="ChEBI" id="CHEBI:57287"/>
        <dbReference type="ChEBI" id="CHEBI:57288"/>
        <dbReference type="ChEBI" id="CHEBI:74900"/>
        <dbReference type="ChEBI" id="CHEBI:82748"/>
        <dbReference type="ChEBI" id="CHEBI:456216"/>
    </reaction>
</comment>
<keyword evidence="6 12" id="KW-0067">ATP-binding</keyword>
<dbReference type="InterPro" id="IPR032672">
    <property type="entry name" value="TmcA/NAT10/Kre33"/>
</dbReference>
<dbReference type="GO" id="GO:0002101">
    <property type="term" value="P:tRNA wobble cytosine modification"/>
    <property type="evidence" value="ECO:0007669"/>
    <property type="project" value="UniProtKB-UniRule"/>
</dbReference>
<dbReference type="Gene3D" id="3.40.50.11040">
    <property type="match status" value="1"/>
</dbReference>
<dbReference type="InterPro" id="IPR027417">
    <property type="entry name" value="P-loop_NTPase"/>
</dbReference>
<dbReference type="GO" id="GO:1904812">
    <property type="term" value="P:rRNA acetylation involved in maturation of SSU-rRNA"/>
    <property type="evidence" value="ECO:0007669"/>
    <property type="project" value="TreeGrafter"/>
</dbReference>
<reference evidence="14 15" key="1">
    <citation type="submission" date="2020-02" db="EMBL/GenBank/DDBJ databases">
        <title>Comparative genome analysis reveals the metabolism and evolution of the thermophilic archaeal genus Metallosphaera.</title>
        <authorList>
            <person name="Jiang C."/>
        </authorList>
    </citation>
    <scope>NUCLEOTIDE SEQUENCE [LARGE SCALE GENOMIC DNA]</scope>
    <source>
        <strain evidence="14 15">Ric-A</strain>
    </source>
</reference>
<comment type="catalytic activity">
    <reaction evidence="9">
        <text>a cytidine in tRNA + acetyl-CoA + ATP + H2O = an N(4)-acetylcytidine in tRNA + ADP + phosphate + CoA + H(+)</text>
        <dbReference type="Rhea" id="RHEA:53876"/>
        <dbReference type="Rhea" id="RHEA-COMP:13670"/>
        <dbReference type="Rhea" id="RHEA-COMP:13671"/>
        <dbReference type="ChEBI" id="CHEBI:15377"/>
        <dbReference type="ChEBI" id="CHEBI:15378"/>
        <dbReference type="ChEBI" id="CHEBI:30616"/>
        <dbReference type="ChEBI" id="CHEBI:43474"/>
        <dbReference type="ChEBI" id="CHEBI:57287"/>
        <dbReference type="ChEBI" id="CHEBI:57288"/>
        <dbReference type="ChEBI" id="CHEBI:74900"/>
        <dbReference type="ChEBI" id="CHEBI:82748"/>
        <dbReference type="ChEBI" id="CHEBI:456216"/>
    </reaction>
</comment>
<comment type="catalytic activity">
    <reaction evidence="12">
        <text>cytidine(34) in elongator tRNA(Met) + acetyl-CoA + ATP + H2O = N(4)-acetylcytidine(34) in elongator tRNA(Met) + ADP + phosphate + CoA + H(+)</text>
        <dbReference type="Rhea" id="RHEA:43788"/>
        <dbReference type="Rhea" id="RHEA-COMP:10693"/>
        <dbReference type="Rhea" id="RHEA-COMP:10694"/>
        <dbReference type="ChEBI" id="CHEBI:15377"/>
        <dbReference type="ChEBI" id="CHEBI:15378"/>
        <dbReference type="ChEBI" id="CHEBI:30616"/>
        <dbReference type="ChEBI" id="CHEBI:43474"/>
        <dbReference type="ChEBI" id="CHEBI:57287"/>
        <dbReference type="ChEBI" id="CHEBI:57288"/>
        <dbReference type="ChEBI" id="CHEBI:74900"/>
        <dbReference type="ChEBI" id="CHEBI:82748"/>
        <dbReference type="ChEBI" id="CHEBI:456216"/>
        <dbReference type="EC" id="2.3.1.193"/>
    </reaction>
</comment>
<keyword evidence="3 12" id="KW-0808">Transferase</keyword>
<evidence type="ECO:0000256" key="11">
    <source>
        <dbReference type="ARBA" id="ARBA00049914"/>
    </source>
</evidence>
<feature type="binding site" evidence="12">
    <location>
        <position position="375"/>
    </location>
    <ligand>
        <name>ATP</name>
        <dbReference type="ChEBI" id="CHEBI:30616"/>
    </ligand>
</feature>
<keyword evidence="15" id="KW-1185">Reference proteome</keyword>
<dbReference type="InterPro" id="IPR007807">
    <property type="entry name" value="TcmA/NAT10_helicase"/>
</dbReference>
<dbReference type="Proteomes" id="UP000509301">
    <property type="component" value="Chromosome"/>
</dbReference>
<keyword evidence="1 12" id="KW-0963">Cytoplasm</keyword>
<organism evidence="14 15">
    <name type="scientific">Metallosphaera tengchongensis</name>
    <dbReference type="NCBI Taxonomy" id="1532350"/>
    <lineage>
        <taxon>Archaea</taxon>
        <taxon>Thermoproteota</taxon>
        <taxon>Thermoprotei</taxon>
        <taxon>Sulfolobales</taxon>
        <taxon>Sulfolobaceae</taxon>
        <taxon>Metallosphaera</taxon>
    </lineage>
</organism>
<evidence type="ECO:0000256" key="1">
    <source>
        <dbReference type="ARBA" id="ARBA00022490"/>
    </source>
</evidence>